<feature type="domain" description="Ribonuclease II-like double HTH" evidence="1">
    <location>
        <begin position="145"/>
        <end position="238"/>
    </location>
</feature>
<dbReference type="Pfam" id="PF25255">
    <property type="entry name" value="WHD_RNase_II"/>
    <property type="match status" value="1"/>
</dbReference>
<accession>X0V3I5</accession>
<evidence type="ECO:0000259" key="2">
    <source>
        <dbReference type="Pfam" id="PF25255"/>
    </source>
</evidence>
<feature type="domain" description="Ribonuclease II winged helix" evidence="2">
    <location>
        <begin position="83"/>
        <end position="141"/>
    </location>
</feature>
<evidence type="ECO:0000313" key="3">
    <source>
        <dbReference type="EMBL" id="GAG12699.1"/>
    </source>
</evidence>
<sequence length="267" mass="30834">LMAEGKIIEYIDQRKIVLSVCLKDRGSKLQLLTPSNHEVSISPKRTLLISSTTLDISGLREELLNKLKIAEKRRTDYMAKVPVQDLWGLTHEENETFTYKYLAQLSFGDNVNDDHISALVRALFADKVYFKMKDDYFIPNSPDKVEQIRKAREAAELREREITEGANFLKQVINDRYPEEPPLKEKIIEILVQLALYGSDAPDLKVGKEMFSRAGIKDIDRARHLLVRLDIWGEDENLDLHRLKTRVDFNEPVLKEADIAIRKEIDS</sequence>
<gene>
    <name evidence="3" type="ORF">S01H1_41326</name>
</gene>
<dbReference type="InterPro" id="IPR057324">
    <property type="entry name" value="WH_RNase_II"/>
</dbReference>
<evidence type="ECO:0000259" key="1">
    <source>
        <dbReference type="Pfam" id="PF23161"/>
    </source>
</evidence>
<organism evidence="3">
    <name type="scientific">marine sediment metagenome</name>
    <dbReference type="NCBI Taxonomy" id="412755"/>
    <lineage>
        <taxon>unclassified sequences</taxon>
        <taxon>metagenomes</taxon>
        <taxon>ecological metagenomes</taxon>
    </lineage>
</organism>
<dbReference type="EMBL" id="BARS01026209">
    <property type="protein sequence ID" value="GAG12699.1"/>
    <property type="molecule type" value="Genomic_DNA"/>
</dbReference>
<name>X0V3I5_9ZZZZ</name>
<feature type="non-terminal residue" evidence="3">
    <location>
        <position position="267"/>
    </location>
</feature>
<reference evidence="3" key="1">
    <citation type="journal article" date="2014" name="Front. Microbiol.">
        <title>High frequency of phylogenetically diverse reductive dehalogenase-homologous genes in deep subseafloor sedimentary metagenomes.</title>
        <authorList>
            <person name="Kawai M."/>
            <person name="Futagami T."/>
            <person name="Toyoda A."/>
            <person name="Takaki Y."/>
            <person name="Nishi S."/>
            <person name="Hori S."/>
            <person name="Arai W."/>
            <person name="Tsubouchi T."/>
            <person name="Morono Y."/>
            <person name="Uchiyama I."/>
            <person name="Ito T."/>
            <person name="Fujiyama A."/>
            <person name="Inagaki F."/>
            <person name="Takami H."/>
        </authorList>
    </citation>
    <scope>NUCLEOTIDE SEQUENCE</scope>
    <source>
        <strain evidence="3">Expedition CK06-06</strain>
    </source>
</reference>
<comment type="caution">
    <text evidence="3">The sequence shown here is derived from an EMBL/GenBank/DDBJ whole genome shotgun (WGS) entry which is preliminary data.</text>
</comment>
<proteinExistence type="predicted"/>
<feature type="non-terminal residue" evidence="3">
    <location>
        <position position="1"/>
    </location>
</feature>
<dbReference type="InterPro" id="IPR056404">
    <property type="entry name" value="HTH_RNase_II"/>
</dbReference>
<dbReference type="AlphaFoldDB" id="X0V3I5"/>
<dbReference type="Pfam" id="PF23161">
    <property type="entry name" value="HTH_RNase_II"/>
    <property type="match status" value="1"/>
</dbReference>
<protein>
    <submittedName>
        <fullName evidence="3">Uncharacterized protein</fullName>
    </submittedName>
</protein>